<reference evidence="3 4" key="1">
    <citation type="journal article" date="2014" name="Int. J. Syst. Evol. Microbiol.">
        <title>Complete genome sequence of Corynebacterium casei LMG S-19264T (=DSM 44701T), isolated from a smear-ripened cheese.</title>
        <authorList>
            <consortium name="US DOE Joint Genome Institute (JGI-PGF)"/>
            <person name="Walter F."/>
            <person name="Albersmeier A."/>
            <person name="Kalinowski J."/>
            <person name="Ruckert C."/>
        </authorList>
    </citation>
    <scope>NUCLEOTIDE SEQUENCE [LARGE SCALE GENOMIC DNA]</scope>
    <source>
        <strain evidence="3 4">CGMCC 1.15286</strain>
    </source>
</reference>
<feature type="chain" id="PRO_5036859040" description="BIG2 domain-containing protein" evidence="1">
    <location>
        <begin position="38"/>
        <end position="735"/>
    </location>
</feature>
<feature type="domain" description="BIG2" evidence="2">
    <location>
        <begin position="53"/>
        <end position="132"/>
    </location>
</feature>
<evidence type="ECO:0000313" key="4">
    <source>
        <dbReference type="Proteomes" id="UP000600247"/>
    </source>
</evidence>
<dbReference type="Gene3D" id="2.60.40.1080">
    <property type="match status" value="7"/>
</dbReference>
<dbReference type="InterPro" id="IPR008964">
    <property type="entry name" value="Invasin/intimin_cell_adhesion"/>
</dbReference>
<feature type="domain" description="BIG2" evidence="2">
    <location>
        <begin position="225"/>
        <end position="307"/>
    </location>
</feature>
<accession>A0A917M9X3</accession>
<evidence type="ECO:0000313" key="3">
    <source>
        <dbReference type="EMBL" id="GGG84276.1"/>
    </source>
</evidence>
<dbReference type="SMART" id="SM00635">
    <property type="entry name" value="BID_2"/>
    <property type="match status" value="6"/>
</dbReference>
<dbReference type="Proteomes" id="UP000600247">
    <property type="component" value="Unassembled WGS sequence"/>
</dbReference>
<feature type="domain" description="BIG2" evidence="2">
    <location>
        <begin position="311"/>
        <end position="395"/>
    </location>
</feature>
<evidence type="ECO:0000256" key="1">
    <source>
        <dbReference type="SAM" id="SignalP"/>
    </source>
</evidence>
<feature type="domain" description="BIG2" evidence="2">
    <location>
        <begin position="136"/>
        <end position="221"/>
    </location>
</feature>
<gene>
    <name evidence="3" type="ORF">GCM10010918_47590</name>
</gene>
<keyword evidence="4" id="KW-1185">Reference proteome</keyword>
<feature type="signal peptide" evidence="1">
    <location>
        <begin position="1"/>
        <end position="37"/>
    </location>
</feature>
<evidence type="ECO:0000259" key="2">
    <source>
        <dbReference type="SMART" id="SM00635"/>
    </source>
</evidence>
<keyword evidence="1" id="KW-0732">Signal</keyword>
<dbReference type="InterPro" id="IPR003343">
    <property type="entry name" value="Big_2"/>
</dbReference>
<organism evidence="3 4">
    <name type="scientific">Paenibacillus radicis</name>
    <name type="common">ex Gao et al. 2016</name>
    <dbReference type="NCBI Taxonomy" id="1737354"/>
    <lineage>
        <taxon>Bacteria</taxon>
        <taxon>Bacillati</taxon>
        <taxon>Bacillota</taxon>
        <taxon>Bacilli</taxon>
        <taxon>Bacillales</taxon>
        <taxon>Paenibacillaceae</taxon>
        <taxon>Paenibacillus</taxon>
    </lineage>
</organism>
<dbReference type="EMBL" id="BMHY01000013">
    <property type="protein sequence ID" value="GGG84276.1"/>
    <property type="molecule type" value="Genomic_DNA"/>
</dbReference>
<dbReference type="AlphaFoldDB" id="A0A917M9X3"/>
<protein>
    <recommendedName>
        <fullName evidence="2">BIG2 domain-containing protein</fullName>
    </recommendedName>
</protein>
<sequence length="735" mass="78000">MNFSLNWNKSLKEGRKWLAAALASVLVLSSLAGTAHAAEETVTDIQFKYDTADYNSGSSALEVFVEDDKVEVLLYATLSNSSTQRDVTAEATWKSSNTSYVKVEKGVLTGVGKGSATISATYKGNTISIKAISDFVYNDVNILESDKDAGATRDIELGQKLNFDLAGTKGNKTDTITDEATWTSSSATVATVNKGEITLVGTGTTTITAKYKGKSDSIKLNVTSPYKSITIDPKGSIELDIGDDDKTLTATALSKLGITETVTTAAEWSSSNTKVATVKEGVVTAVGTGTATITVSHKGVKDTIQVVVRTAIQAIKLTPEKEIHLQLQDDFVQLKAEILDNSSVEKNITSDKDAVWTTSNPVAATVNEGKVEPRAVGSTKITVTYKGLSRSIDVTVYPSISALSVEKEELDGFVDSNEALPKVFATTFNGDKVDVSKLVKWTTADDKIVAIEDGKWKAKALGKVVMTATAQGYKTEVTLTVHVKPLKLIANEKEVSAIIGKELPLPSITVVNEDGEEEDVSKKITWKTSSDNIVLKTDTMKGLEASSVTLTGTYLNKTVTVRVKIEEEIVKIVVEPGTVELYPASSKTIKVTGYYKSGKTVSLNSKMNWESASEKVAIVKSTSSVRAVDVGTTKLTGSYQGKAAEVKVVVSPKLKSLALSDKAVKLSAGQSFTVKLTANYTTGSPVDATTGAVWTSSKSSVATVVNGRITAVGKGSASIKATYAGKTVTVRVTVK</sequence>
<dbReference type="RefSeq" id="WP_188892190.1">
    <property type="nucleotide sequence ID" value="NZ_BMHY01000013.1"/>
</dbReference>
<dbReference type="SUPFAM" id="SSF49373">
    <property type="entry name" value="Invasin/intimin cell-adhesion fragments"/>
    <property type="match status" value="5"/>
</dbReference>
<feature type="domain" description="BIG2" evidence="2">
    <location>
        <begin position="568"/>
        <end position="649"/>
    </location>
</feature>
<name>A0A917M9X3_9BACL</name>
<proteinExistence type="predicted"/>
<comment type="caution">
    <text evidence="3">The sequence shown here is derived from an EMBL/GenBank/DDBJ whole genome shotgun (WGS) entry which is preliminary data.</text>
</comment>
<feature type="domain" description="BIG2" evidence="2">
    <location>
        <begin position="653"/>
        <end position="733"/>
    </location>
</feature>